<dbReference type="Gene3D" id="2.30.30.110">
    <property type="match status" value="1"/>
</dbReference>
<dbReference type="InterPro" id="IPR003477">
    <property type="entry name" value="PemK-like"/>
</dbReference>
<organism evidence="1 2">
    <name type="scientific">Pseudomonas arsenicoxydans</name>
    <dbReference type="NCBI Taxonomy" id="702115"/>
    <lineage>
        <taxon>Bacteria</taxon>
        <taxon>Pseudomonadati</taxon>
        <taxon>Pseudomonadota</taxon>
        <taxon>Gammaproteobacteria</taxon>
        <taxon>Pseudomonadales</taxon>
        <taxon>Pseudomonadaceae</taxon>
        <taxon>Pseudomonas</taxon>
    </lineage>
</organism>
<dbReference type="InterPro" id="IPR011067">
    <property type="entry name" value="Plasmid_toxin/cell-grow_inhib"/>
</dbReference>
<dbReference type="EMBL" id="LT629705">
    <property type="protein sequence ID" value="SDN53204.1"/>
    <property type="molecule type" value="Genomic_DNA"/>
</dbReference>
<dbReference type="SUPFAM" id="SSF50118">
    <property type="entry name" value="Cell growth inhibitor/plasmid maintenance toxic component"/>
    <property type="match status" value="1"/>
</dbReference>
<accession>A0A1H0C5P3</accession>
<reference evidence="1 2" key="1">
    <citation type="submission" date="2016-10" db="EMBL/GenBank/DDBJ databases">
        <authorList>
            <person name="de Groot N.N."/>
        </authorList>
    </citation>
    <scope>NUCLEOTIDE SEQUENCE [LARGE SCALE GENOMIC DNA]</scope>
    <source>
        <strain evidence="1 2">CECT 7543</strain>
    </source>
</reference>
<gene>
    <name evidence="1" type="ORF">SAMN04489798_0527</name>
</gene>
<dbReference type="Proteomes" id="UP000198827">
    <property type="component" value="Chromosome I"/>
</dbReference>
<evidence type="ECO:0000313" key="1">
    <source>
        <dbReference type="EMBL" id="SDN53204.1"/>
    </source>
</evidence>
<dbReference type="AlphaFoldDB" id="A0A1H0C5P3"/>
<evidence type="ECO:0000313" key="2">
    <source>
        <dbReference type="Proteomes" id="UP000198827"/>
    </source>
</evidence>
<protein>
    <submittedName>
        <fullName evidence="1">mRNA interferase ChpB</fullName>
    </submittedName>
</protein>
<dbReference type="GO" id="GO:0003677">
    <property type="term" value="F:DNA binding"/>
    <property type="evidence" value="ECO:0007669"/>
    <property type="project" value="InterPro"/>
</dbReference>
<sequence>MVRRQAPQRGDVYWIDPNPVAGREMMDRHRFVVITPREINSLGVSMTVPVTSGGSFSRNSGLAVIVSGHETNGVAVCNQVRSFDIEQRVRDGSAKFIERLDAITMADIIARVVSAIDPLE</sequence>
<dbReference type="Pfam" id="PF02452">
    <property type="entry name" value="PemK_toxin"/>
    <property type="match status" value="1"/>
</dbReference>
<name>A0A1H0C5P3_9PSED</name>
<dbReference type="RefSeq" id="WP_090176490.1">
    <property type="nucleotide sequence ID" value="NZ_LT629705.1"/>
</dbReference>
<proteinExistence type="predicted"/>
<dbReference type="OrthoDB" id="9808744at2"/>